<reference evidence="2" key="1">
    <citation type="submission" date="2020-04" db="EMBL/GenBank/DDBJ databases">
        <authorList>
            <person name="Zhang T."/>
        </authorList>
    </citation>
    <scope>NUCLEOTIDE SEQUENCE</scope>
    <source>
        <strain evidence="2">HKST-UBA02</strain>
    </source>
</reference>
<dbReference type="PANTHER" id="PTHR38134">
    <property type="entry name" value="SLR1395 PROTEIN"/>
    <property type="match status" value="1"/>
</dbReference>
<evidence type="ECO:0000313" key="3">
    <source>
        <dbReference type="Proteomes" id="UP000739538"/>
    </source>
</evidence>
<evidence type="ECO:0000313" key="2">
    <source>
        <dbReference type="EMBL" id="MCA9755893.1"/>
    </source>
</evidence>
<name>A0A956NBH8_UNCEI</name>
<dbReference type="InterPro" id="IPR053205">
    <property type="entry name" value="GHMP_kinase_L-arabinokinase"/>
</dbReference>
<reference evidence="2" key="2">
    <citation type="journal article" date="2021" name="Microbiome">
        <title>Successional dynamics and alternative stable states in a saline activated sludge microbial community over 9 years.</title>
        <authorList>
            <person name="Wang Y."/>
            <person name="Ye J."/>
            <person name="Ju F."/>
            <person name="Liu L."/>
            <person name="Boyd J.A."/>
            <person name="Deng Y."/>
            <person name="Parks D.H."/>
            <person name="Jiang X."/>
            <person name="Yin X."/>
            <person name="Woodcroft B.J."/>
            <person name="Tyson G.W."/>
            <person name="Hugenholtz P."/>
            <person name="Polz M.F."/>
            <person name="Zhang T."/>
        </authorList>
    </citation>
    <scope>NUCLEOTIDE SEQUENCE</scope>
    <source>
        <strain evidence="2">HKST-UBA02</strain>
    </source>
</reference>
<sequence length="401" mass="43596">MRVVYYISAHGYGHGVRSCEVVNAIRRRGQSQSRSRSLSENQSGNLGGNPSLNLSRNLGGSLSGDPGDVDVRVVSGLPASFLEARLGSDTDLRHESFDVGMAQLDSVRIDPDASLLAVERLLASWDARVESEARALEAAEADVVVCDIPGIPIEAARARGIPAVAVGNFGWDWIYEPYAQADGRWRPAVNRFAGAYAQCDLLLRLPFAEPMTAFPKREDMPLSGQPGSDRRLEIASMTGADPTMRWVLLSFTSLEWDDAALDRAGAVPRTEYFTVLPLAWGQPHFHAVDPQSVPFRDVLASCDLVVSKPGYGIVSECIVNQTPLVHAVRTGFPEYPILVDAIERYLRHALLSETDLYEGRLGPALDRVEAAPEPRERPSLGGADAVADRILGIARAGSRNR</sequence>
<proteinExistence type="predicted"/>
<dbReference type="AlphaFoldDB" id="A0A956NBH8"/>
<dbReference type="PANTHER" id="PTHR38134:SF2">
    <property type="entry name" value="GALACTOKINASE"/>
    <property type="match status" value="1"/>
</dbReference>
<dbReference type="Proteomes" id="UP000739538">
    <property type="component" value="Unassembled WGS sequence"/>
</dbReference>
<gene>
    <name evidence="2" type="ORF">KDA27_08840</name>
</gene>
<feature type="compositionally biased region" description="Low complexity" evidence="1">
    <location>
        <begin position="30"/>
        <end position="59"/>
    </location>
</feature>
<protein>
    <recommendedName>
        <fullName evidence="4">Glycosyl transferase family 28 C-terminal domain-containing protein</fullName>
    </recommendedName>
</protein>
<evidence type="ECO:0000256" key="1">
    <source>
        <dbReference type="SAM" id="MobiDB-lite"/>
    </source>
</evidence>
<comment type="caution">
    <text evidence="2">The sequence shown here is derived from an EMBL/GenBank/DDBJ whole genome shotgun (WGS) entry which is preliminary data.</text>
</comment>
<accession>A0A956NBH8</accession>
<evidence type="ECO:0008006" key="4">
    <source>
        <dbReference type="Google" id="ProtNLM"/>
    </source>
</evidence>
<dbReference type="SUPFAM" id="SSF53756">
    <property type="entry name" value="UDP-Glycosyltransferase/glycogen phosphorylase"/>
    <property type="match status" value="1"/>
</dbReference>
<organism evidence="2 3">
    <name type="scientific">Eiseniibacteriota bacterium</name>
    <dbReference type="NCBI Taxonomy" id="2212470"/>
    <lineage>
        <taxon>Bacteria</taxon>
        <taxon>Candidatus Eiseniibacteriota</taxon>
    </lineage>
</organism>
<dbReference type="EMBL" id="JAGQHS010000035">
    <property type="protein sequence ID" value="MCA9755893.1"/>
    <property type="molecule type" value="Genomic_DNA"/>
</dbReference>
<feature type="region of interest" description="Disordered" evidence="1">
    <location>
        <begin position="28"/>
        <end position="59"/>
    </location>
</feature>